<gene>
    <name evidence="2" type="ORF">BN1049_01276</name>
</gene>
<accession>A0A078MEP0</accession>
<reference evidence="2" key="1">
    <citation type="submission" date="2014-07" db="EMBL/GenBank/DDBJ databases">
        <authorList>
            <person name="Urmite Genomes Urmite Genomes"/>
        </authorList>
    </citation>
    <scope>NUCLEOTIDE SEQUENCE</scope>
    <source>
        <strain evidence="2">12M76_air</strain>
    </source>
</reference>
<feature type="signal peptide" evidence="1">
    <location>
        <begin position="1"/>
        <end position="22"/>
    </location>
</feature>
<organism evidence="2">
    <name type="scientific">Pseudomonas saudimassiliensis</name>
    <dbReference type="NCBI Taxonomy" id="1461581"/>
    <lineage>
        <taxon>Bacteria</taxon>
        <taxon>Pseudomonadati</taxon>
        <taxon>Pseudomonadota</taxon>
        <taxon>Gammaproteobacteria</taxon>
        <taxon>Pseudomonadales</taxon>
        <taxon>Pseudomonadaceae</taxon>
        <taxon>Pseudomonas</taxon>
    </lineage>
</organism>
<protein>
    <recommendedName>
        <fullName evidence="3">Secreted protein</fullName>
    </recommendedName>
</protein>
<evidence type="ECO:0000256" key="1">
    <source>
        <dbReference type="SAM" id="SignalP"/>
    </source>
</evidence>
<dbReference type="EMBL" id="LM997413">
    <property type="protein sequence ID" value="CEA03917.1"/>
    <property type="molecule type" value="Genomic_DNA"/>
</dbReference>
<dbReference type="PATRIC" id="fig|1461581.3.peg.1252"/>
<dbReference type="RefSeq" id="WP_158023884.1">
    <property type="nucleotide sequence ID" value="NZ_LK391969.1"/>
</dbReference>
<sequence>MKTLATVVVSLLALNLTAAAFAENGSMRYREMVENLREQAEEQVNDQE</sequence>
<keyword evidence="1" id="KW-0732">Signal</keyword>
<evidence type="ECO:0008006" key="3">
    <source>
        <dbReference type="Google" id="ProtNLM"/>
    </source>
</evidence>
<dbReference type="AlphaFoldDB" id="A0A078MEP0"/>
<feature type="chain" id="PRO_5007377936" description="Secreted protein" evidence="1">
    <location>
        <begin position="23"/>
        <end position="48"/>
    </location>
</feature>
<evidence type="ECO:0000313" key="2">
    <source>
        <dbReference type="EMBL" id="CEA03917.1"/>
    </source>
</evidence>
<name>A0A078MEP0_9PSED</name>
<proteinExistence type="predicted"/>
<dbReference type="EMBL" id="LK391969">
    <property type="protein sequence ID" value="CEF26347.1"/>
    <property type="molecule type" value="Genomic_DNA"/>
</dbReference>